<keyword evidence="2" id="KW-0689">Ribosomal protein</keyword>
<evidence type="ECO:0000259" key="1">
    <source>
        <dbReference type="PROSITE" id="PS51186"/>
    </source>
</evidence>
<organism evidence="2 3">
    <name type="scientific">Schaalia hyovaginalis</name>
    <dbReference type="NCBI Taxonomy" id="29316"/>
    <lineage>
        <taxon>Bacteria</taxon>
        <taxon>Bacillati</taxon>
        <taxon>Actinomycetota</taxon>
        <taxon>Actinomycetes</taxon>
        <taxon>Actinomycetales</taxon>
        <taxon>Actinomycetaceae</taxon>
        <taxon>Schaalia</taxon>
    </lineage>
</organism>
<comment type="caution">
    <text evidence="2">The sequence shown here is derived from an EMBL/GenBank/DDBJ whole genome shotgun (WGS) entry which is preliminary data.</text>
</comment>
<dbReference type="Pfam" id="PF24553">
    <property type="entry name" value="Rv0428c_C"/>
    <property type="match status" value="1"/>
</dbReference>
<dbReference type="EMBL" id="JACHMK010000001">
    <property type="protein sequence ID" value="MBB6335184.1"/>
    <property type="molecule type" value="Genomic_DNA"/>
</dbReference>
<evidence type="ECO:0000313" key="2">
    <source>
        <dbReference type="EMBL" id="MBB6335184.1"/>
    </source>
</evidence>
<evidence type="ECO:0000313" key="3">
    <source>
        <dbReference type="Proteomes" id="UP000617426"/>
    </source>
</evidence>
<dbReference type="InterPro" id="IPR056935">
    <property type="entry name" value="Rv0428c-like_C"/>
</dbReference>
<dbReference type="AlphaFoldDB" id="A0A923E3D9"/>
<feature type="domain" description="N-acetyltransferase" evidence="1">
    <location>
        <begin position="146"/>
        <end position="275"/>
    </location>
</feature>
<protein>
    <submittedName>
        <fullName evidence="2">Ribosomal protein S18 acetylase RimI-like enzyme</fullName>
    </submittedName>
</protein>
<gene>
    <name evidence="2" type="ORF">HD592_001749</name>
</gene>
<dbReference type="SUPFAM" id="SSF55729">
    <property type="entry name" value="Acyl-CoA N-acyltransferases (Nat)"/>
    <property type="match status" value="1"/>
</dbReference>
<dbReference type="InterPro" id="IPR000182">
    <property type="entry name" value="GNAT_dom"/>
</dbReference>
<dbReference type="Pfam" id="PF00583">
    <property type="entry name" value="Acetyltransf_1"/>
    <property type="match status" value="1"/>
</dbReference>
<dbReference type="CDD" id="cd04301">
    <property type="entry name" value="NAT_SF"/>
    <property type="match status" value="1"/>
</dbReference>
<dbReference type="Gene3D" id="3.40.630.30">
    <property type="match status" value="1"/>
</dbReference>
<keyword evidence="3" id="KW-1185">Reference proteome</keyword>
<name>A0A923E3D9_9ACTO</name>
<dbReference type="GO" id="GO:0005840">
    <property type="term" value="C:ribosome"/>
    <property type="evidence" value="ECO:0007669"/>
    <property type="project" value="UniProtKB-KW"/>
</dbReference>
<dbReference type="PROSITE" id="PS51186">
    <property type="entry name" value="GNAT"/>
    <property type="match status" value="1"/>
</dbReference>
<dbReference type="GO" id="GO:0016747">
    <property type="term" value="F:acyltransferase activity, transferring groups other than amino-acyl groups"/>
    <property type="evidence" value="ECO:0007669"/>
    <property type="project" value="InterPro"/>
</dbReference>
<dbReference type="Proteomes" id="UP000617426">
    <property type="component" value="Unassembled WGS sequence"/>
</dbReference>
<keyword evidence="2" id="KW-0687">Ribonucleoprotein</keyword>
<reference evidence="2" key="1">
    <citation type="submission" date="2020-08" db="EMBL/GenBank/DDBJ databases">
        <title>Sequencing the genomes of 1000 actinobacteria strains.</title>
        <authorList>
            <person name="Klenk H.-P."/>
        </authorList>
    </citation>
    <scope>NUCLEOTIDE SEQUENCE</scope>
    <source>
        <strain evidence="2">DSM 10695</strain>
    </source>
</reference>
<dbReference type="InterPro" id="IPR016181">
    <property type="entry name" value="Acyl_CoA_acyltransferase"/>
</dbReference>
<sequence>MQELERIHVGMGQAWPGLSQEHLGDWILRFGGGYTSRANSALPVGKPGVPIAEAIKHVKDSYASRGLSPKYQIPLLTHAEIPQRIPAQAERADSFVPGSTIDTGATPVNKELDDALEHADYAWSVPALVQTLPAHVAAGDVQWPAGVSAEWTDTPTQGWKSLASQRFHDNPHALEVTLAHPAKYLTLWNEHEPIGRGRVSAAGEFYDVSDLLVLSRMRGMGLGRQMMTAMTLMGRELGARTGVLQVEADNARAITLYRSLGWQDQGGYHFRTLAD</sequence>
<dbReference type="RefSeq" id="WP_184453424.1">
    <property type="nucleotide sequence ID" value="NZ_JACHMK010000001.1"/>
</dbReference>
<accession>A0A923E3D9</accession>
<proteinExistence type="predicted"/>